<feature type="region of interest" description="Disordered" evidence="17">
    <location>
        <begin position="585"/>
        <end position="605"/>
    </location>
</feature>
<evidence type="ECO:0000256" key="1">
    <source>
        <dbReference type="ARBA" id="ARBA00004147"/>
    </source>
</evidence>
<proteinExistence type="inferred from homology"/>
<dbReference type="InterPro" id="IPR037102">
    <property type="entry name" value="Znf_lg_T-Ag_D1_dom_sf"/>
</dbReference>
<evidence type="ECO:0000256" key="12">
    <source>
        <dbReference type="ARBA" id="ARBA00034617"/>
    </source>
</evidence>
<dbReference type="InterPro" id="IPR027417">
    <property type="entry name" value="P-loop_NTPase"/>
</dbReference>
<dbReference type="InterPro" id="IPR046935">
    <property type="entry name" value="PPV_E1_DBD_sf"/>
</dbReference>
<dbReference type="Gene3D" id="1.10.10.510">
    <property type="entry name" value="Zinc finger, large T-antigen D1 domain"/>
    <property type="match status" value="1"/>
</dbReference>
<evidence type="ECO:0000256" key="15">
    <source>
        <dbReference type="HAMAP-Rule" id="MF_04000"/>
    </source>
</evidence>
<feature type="modified residue" description="Phosphoserine; by host" evidence="15">
    <location>
        <position position="74"/>
    </location>
</feature>
<dbReference type="Pfam" id="PF20450">
    <property type="entry name" value="PPV_E1_DBD"/>
    <property type="match status" value="1"/>
</dbReference>
<keyword evidence="5 15" id="KW-0235">DNA replication</keyword>
<dbReference type="HAMAP" id="MF_04000">
    <property type="entry name" value="PPV_E1"/>
    <property type="match status" value="1"/>
</dbReference>
<evidence type="ECO:0000256" key="13">
    <source>
        <dbReference type="ARBA" id="ARBA00048988"/>
    </source>
</evidence>
<evidence type="ECO:0000256" key="8">
    <source>
        <dbReference type="ARBA" id="ARBA00022806"/>
    </source>
</evidence>
<dbReference type="InterPro" id="IPR001177">
    <property type="entry name" value="PPV_DNA_helicase_E1_C"/>
</dbReference>
<dbReference type="EMBL" id="KC876045">
    <property type="protein sequence ID" value="AHL46426.1"/>
    <property type="molecule type" value="Genomic_DNA"/>
</dbReference>
<evidence type="ECO:0000256" key="5">
    <source>
        <dbReference type="ARBA" id="ARBA00022705"/>
    </source>
</evidence>
<comment type="catalytic activity">
    <reaction evidence="12 15">
        <text>Couples ATP hydrolysis with the unwinding of duplex DNA by translocating in the 3'-5' direction.</text>
        <dbReference type="EC" id="5.6.2.4"/>
    </reaction>
</comment>
<evidence type="ECO:0000256" key="3">
    <source>
        <dbReference type="ARBA" id="ARBA00022553"/>
    </source>
</evidence>
<comment type="function">
    <text evidence="16">ATP-dependent DNA helicase required for initiation of viral DNA replication. It forms a complex with the viral E2 protein. The E1-E2 complex binds to the replication origin which contains binding sites for both proteins.</text>
</comment>
<keyword evidence="8 15" id="KW-0347">Helicase</keyword>
<keyword evidence="3 15" id="KW-0597">Phosphoprotein</keyword>
<comment type="catalytic activity">
    <reaction evidence="13 15 16">
        <text>ATP + H2O = ADP + phosphate + H(+)</text>
        <dbReference type="Rhea" id="RHEA:13065"/>
        <dbReference type="ChEBI" id="CHEBI:15377"/>
        <dbReference type="ChEBI" id="CHEBI:15378"/>
        <dbReference type="ChEBI" id="CHEBI:30616"/>
        <dbReference type="ChEBI" id="CHEBI:43474"/>
        <dbReference type="ChEBI" id="CHEBI:456216"/>
        <dbReference type="EC" id="5.6.2.4"/>
    </reaction>
</comment>
<keyword evidence="4 15" id="KW-1048">Host nucleus</keyword>
<organism evidence="19 20">
    <name type="scientific">Rupicapra rupicapra papillomavirus 1</name>
    <dbReference type="NCBI Taxonomy" id="1163708"/>
    <lineage>
        <taxon>Viruses</taxon>
        <taxon>Monodnaviria</taxon>
        <taxon>Shotokuvirae</taxon>
        <taxon>Cossaviricota</taxon>
        <taxon>Papovaviricetes</taxon>
        <taxon>Zurhausenvirales</taxon>
        <taxon>Papillomaviridae</taxon>
        <taxon>Firstpapillomavirinae</taxon>
        <taxon>Dyokappapapillomavirus</taxon>
        <taxon>Dyokappapapillomavirus 2</taxon>
    </lineage>
</organism>
<dbReference type="InterPro" id="IPR046832">
    <property type="entry name" value="PPV_E1_DBD"/>
</dbReference>
<dbReference type="Gene3D" id="3.40.50.300">
    <property type="entry name" value="P-loop containing nucleotide triphosphate hydrolases"/>
    <property type="match status" value="1"/>
</dbReference>
<keyword evidence="6 15" id="KW-0547">Nucleotide-binding</keyword>
<evidence type="ECO:0000256" key="7">
    <source>
        <dbReference type="ARBA" id="ARBA00022801"/>
    </source>
</evidence>
<comment type="similarity">
    <text evidence="15 16">Belongs to the papillomaviridae E1 protein family.</text>
</comment>
<dbReference type="GO" id="GO:0006260">
    <property type="term" value="P:DNA replication"/>
    <property type="evidence" value="ECO:0007669"/>
    <property type="project" value="UniProtKB-UniRule"/>
</dbReference>
<evidence type="ECO:0000259" key="18">
    <source>
        <dbReference type="PROSITE" id="PS51206"/>
    </source>
</evidence>
<dbReference type="OrthoDB" id="4795at10239"/>
<dbReference type="KEGG" id="vg:18983203"/>
<dbReference type="RefSeq" id="YP_009022080.1">
    <property type="nucleotide sequence ID" value="NC_023895.1"/>
</dbReference>
<keyword evidence="2 15" id="KW-0244">Early protein</keyword>
<evidence type="ECO:0000313" key="19">
    <source>
        <dbReference type="EMBL" id="AHL46426.1"/>
    </source>
</evidence>
<reference evidence="19 20" key="1">
    <citation type="journal article" date="2014" name="Vet. Microbiol.">
        <title>A novel papillomavirus isolated from a nasal neoplasia in an Italian free-ranging chamois (Rupicapra r. rupicapra).</title>
        <authorList>
            <person name="Mengual-Chulia B."/>
            <person name="Domenis L."/>
            <person name="Robetto S."/>
            <person name="Bravo I.G."/>
        </authorList>
    </citation>
    <scope>NUCLEOTIDE SEQUENCE [LARGE SCALE GENOMIC DNA]</scope>
</reference>
<feature type="modified residue" description="Phosphoserine; by host" evidence="15">
    <location>
        <position position="84"/>
    </location>
</feature>
<dbReference type="SUPFAM" id="SSF52540">
    <property type="entry name" value="P-loop containing nucleoside triphosphate hydrolases"/>
    <property type="match status" value="1"/>
</dbReference>
<feature type="short sequence motif" description="Nuclear localization signal" evidence="15">
    <location>
        <begin position="68"/>
        <end position="70"/>
    </location>
</feature>
<comment type="function">
    <text evidence="14 15">ATP-dependent DNA 3'-5' helicase required for initiation of viral DNA replication. It forms a complex with the viral E2 protein. The E1-E2 complex binds to the replication origin which contains binding sites for both proteins. During the initial step, a dimer of E1 interacts with a dimer of protein E2 leading to a complex that binds the viral origin of replication with high specificity. Then, a second dimer of E1 displaces the E2 dimer in an ATP-dependent manner to form the E1 tetramer. Following this, two E1 monomers are added to each half of the site, which results in the formation of two E1 trimers on the viral ori. Subsequently, two hexamers will be created. The double hexamer acts as a bi-directional helicase machinery and unwinds the viral DNA and then recruits the host DNA polymerase to start replication.</text>
</comment>
<evidence type="ECO:0000256" key="14">
    <source>
        <dbReference type="ARBA" id="ARBA00093297"/>
    </source>
</evidence>
<feature type="domain" description="SF3 helicase" evidence="18">
    <location>
        <begin position="397"/>
        <end position="561"/>
    </location>
</feature>
<keyword evidence="7 15" id="KW-0378">Hydrolase</keyword>
<comment type="subcellular location">
    <subcellularLocation>
        <location evidence="1 15">Host nucleus</location>
    </subcellularLocation>
</comment>
<feature type="binding site" evidence="15">
    <location>
        <begin position="437"/>
        <end position="444"/>
    </location>
    <ligand>
        <name>ATP</name>
        <dbReference type="ChEBI" id="CHEBI:30616"/>
    </ligand>
</feature>
<dbReference type="EC" id="5.6.2.4" evidence="15 16"/>
<comment type="PTM">
    <text evidence="15">Phosphorylated.</text>
</comment>
<dbReference type="GO" id="GO:0042025">
    <property type="term" value="C:host cell nucleus"/>
    <property type="evidence" value="ECO:0007669"/>
    <property type="project" value="UniProtKB-SubCell"/>
</dbReference>
<keyword evidence="9 15" id="KW-0067">ATP-binding</keyword>
<dbReference type="PROSITE" id="PS51206">
    <property type="entry name" value="SF3_HELICASE_1"/>
    <property type="match status" value="1"/>
</dbReference>
<dbReference type="GO" id="GO:0003677">
    <property type="term" value="F:DNA binding"/>
    <property type="evidence" value="ECO:0007669"/>
    <property type="project" value="UniProtKB-UniRule"/>
</dbReference>
<evidence type="ECO:0000256" key="17">
    <source>
        <dbReference type="SAM" id="MobiDB-lite"/>
    </source>
</evidence>
<gene>
    <name evidence="15" type="primary">E1</name>
</gene>
<comment type="caution">
    <text evidence="15">Lacks conserved residue(s) required for the propagation of feature annotation.</text>
</comment>
<feature type="compositionally biased region" description="Basic and acidic residues" evidence="17">
    <location>
        <begin position="591"/>
        <end position="605"/>
    </location>
</feature>
<keyword evidence="11 15" id="KW-0413">Isomerase</keyword>
<dbReference type="InterPro" id="IPR016393">
    <property type="entry name" value="Rep_E1_papillomaV"/>
</dbReference>
<dbReference type="Proteomes" id="UP000136617">
    <property type="component" value="Segment"/>
</dbReference>
<dbReference type="Pfam" id="PF00524">
    <property type="entry name" value="PPV_E1_N"/>
    <property type="match status" value="1"/>
</dbReference>
<accession>X2DFB2</accession>
<evidence type="ECO:0000313" key="20">
    <source>
        <dbReference type="Proteomes" id="UP000136617"/>
    </source>
</evidence>
<dbReference type="PIRSF" id="PIRSF003383">
    <property type="entry name" value="Rep_E1_papillomaV"/>
    <property type="match status" value="1"/>
</dbReference>
<dbReference type="Pfam" id="PF00519">
    <property type="entry name" value="PPV_E1_C"/>
    <property type="match status" value="1"/>
</dbReference>
<dbReference type="GO" id="GO:0043138">
    <property type="term" value="F:3'-5' DNA helicase activity"/>
    <property type="evidence" value="ECO:0007669"/>
    <property type="project" value="UniProtKB-UniRule"/>
</dbReference>
<keyword evidence="10 15" id="KW-0238">DNA-binding</keyword>
<dbReference type="InterPro" id="IPR014015">
    <property type="entry name" value="Helicase_SF3_DNA-vir"/>
</dbReference>
<dbReference type="GO" id="GO:0016887">
    <property type="term" value="F:ATP hydrolysis activity"/>
    <property type="evidence" value="ECO:0007669"/>
    <property type="project" value="RHEA"/>
</dbReference>
<evidence type="ECO:0000256" key="4">
    <source>
        <dbReference type="ARBA" id="ARBA00022562"/>
    </source>
</evidence>
<evidence type="ECO:0000256" key="10">
    <source>
        <dbReference type="ARBA" id="ARBA00023125"/>
    </source>
</evidence>
<evidence type="ECO:0000256" key="11">
    <source>
        <dbReference type="ARBA" id="ARBA00023235"/>
    </source>
</evidence>
<sequence>MENKGTSGEWFLLREAECSDGSDDELELSAESEVSELIDNSEQCQENSLQLYQQQEREHHERNLCLLKRKFAGSPKKKLDCDLSPSFREIHITPEKHPPKRRLFHPDDSGIDLATENEAEIVDEAGIQVTVSEAADLQSPPLGRREDPQCLLAENLLRSNNRRAAQLGLFKEVVGVGFSELTRHFKSDQTCAGHWVSAVFGVNEEVYEACKQGLRPLVTYYNMSRLVSEKGTVALILASYKVNKCRATVQKLMKTLLQVDESLILSSPPKLRSPVTACFWFRRGFTGTCTTYGEMPEWLKKQILVTHQSKDEVTFSLTTMVQWAWDNEITDEATAAYEYAKLCNEDSNAAAFLNSNNQPKHVKDCIAMVRMYRTAEMRGMSMSAWIHRRAKKFGEGGSWKDIVNFLRYQSVEMPVFISSLKACLKKVPKKTCLVIAGPSDTGKSSFLLSLMRFMQGAVLSFVDYRSHFWISPLACSKVALIDDATAQCWDYLDTFMRNALDGTEISLDLKHRNHQQIVCPPLFISTNCDLHQEDKWKYLRSRLSLFTFANKFPVDEQGHPLYVLNEVNWKAFFLRLWSHLDLSDQEEESDGEAKSPFRRAAGRDA</sequence>
<protein>
    <recommendedName>
        <fullName evidence="15 16">Replication protein E1</fullName>
        <ecNumber evidence="15 16">5.6.2.4</ecNumber>
    </recommendedName>
    <alternativeName>
        <fullName evidence="15">ATP-dependent helicase E1</fullName>
    </alternativeName>
    <alternativeName>
        <fullName evidence="15">DNA 3'-5' helicase E1</fullName>
    </alternativeName>
</protein>
<dbReference type="Gene3D" id="3.40.1310.10">
    <property type="match status" value="1"/>
</dbReference>
<comment type="subunit">
    <text evidence="15">Can form hexamers. Interacts with E2 protein; this interaction increases E1 DNA binding specificity. Interacts with host DNA polymerase subunit POLA2. Interacts with host single stranded DNA-binding protein RPA1. Interacts with host TOP1; this interaction stimulates the enzymatic activity of TOP1.</text>
</comment>
<dbReference type="GO" id="GO:0005524">
    <property type="term" value="F:ATP binding"/>
    <property type="evidence" value="ECO:0007669"/>
    <property type="project" value="UniProtKB-UniRule"/>
</dbReference>
<keyword evidence="20" id="KW-1185">Reference proteome</keyword>
<evidence type="ECO:0000256" key="16">
    <source>
        <dbReference type="PIRNR" id="PIRNR003383"/>
    </source>
</evidence>
<evidence type="ECO:0000256" key="6">
    <source>
        <dbReference type="ARBA" id="ARBA00022741"/>
    </source>
</evidence>
<name>X2DFB2_9PAPI</name>
<dbReference type="InterPro" id="IPR014000">
    <property type="entry name" value="PPV_DNA_helicase_E1_N"/>
</dbReference>
<evidence type="ECO:0000256" key="9">
    <source>
        <dbReference type="ARBA" id="ARBA00022840"/>
    </source>
</evidence>
<evidence type="ECO:0000256" key="2">
    <source>
        <dbReference type="ARBA" id="ARBA00022518"/>
    </source>
</evidence>
<dbReference type="SUPFAM" id="SSF55464">
    <property type="entry name" value="Origin of replication-binding domain, RBD-like"/>
    <property type="match status" value="1"/>
</dbReference>